<keyword evidence="1" id="KW-0732">Signal</keyword>
<accession>A0A517MAQ2</accession>
<evidence type="ECO:0000313" key="3">
    <source>
        <dbReference type="Proteomes" id="UP000320672"/>
    </source>
</evidence>
<evidence type="ECO:0000256" key="1">
    <source>
        <dbReference type="SAM" id="SignalP"/>
    </source>
</evidence>
<reference evidence="2 3" key="1">
    <citation type="submission" date="2019-02" db="EMBL/GenBank/DDBJ databases">
        <title>Deep-cultivation of Planctomycetes and their phenomic and genomic characterization uncovers novel biology.</title>
        <authorList>
            <person name="Wiegand S."/>
            <person name="Jogler M."/>
            <person name="Boedeker C."/>
            <person name="Pinto D."/>
            <person name="Vollmers J."/>
            <person name="Rivas-Marin E."/>
            <person name="Kohn T."/>
            <person name="Peeters S.H."/>
            <person name="Heuer A."/>
            <person name="Rast P."/>
            <person name="Oberbeckmann S."/>
            <person name="Bunk B."/>
            <person name="Jeske O."/>
            <person name="Meyerdierks A."/>
            <person name="Storesund J.E."/>
            <person name="Kallscheuer N."/>
            <person name="Luecker S."/>
            <person name="Lage O.M."/>
            <person name="Pohl T."/>
            <person name="Merkel B.J."/>
            <person name="Hornburger P."/>
            <person name="Mueller R.-W."/>
            <person name="Bruemmer F."/>
            <person name="Labrenz M."/>
            <person name="Spormann A.M."/>
            <person name="Op den Camp H."/>
            <person name="Overmann J."/>
            <person name="Amann R."/>
            <person name="Jetten M.S.M."/>
            <person name="Mascher T."/>
            <person name="Medema M.H."/>
            <person name="Devos D.P."/>
            <person name="Kaster A.-K."/>
            <person name="Ovreas L."/>
            <person name="Rohde M."/>
            <person name="Galperin M.Y."/>
            <person name="Jogler C."/>
        </authorList>
    </citation>
    <scope>NUCLEOTIDE SEQUENCE [LARGE SCALE GENOMIC DNA]</scope>
    <source>
        <strain evidence="2 3">FF011L</strain>
    </source>
</reference>
<dbReference type="EMBL" id="CP036262">
    <property type="protein sequence ID" value="QDS91867.1"/>
    <property type="molecule type" value="Genomic_DNA"/>
</dbReference>
<dbReference type="AlphaFoldDB" id="A0A517MAQ2"/>
<feature type="signal peptide" evidence="1">
    <location>
        <begin position="1"/>
        <end position="21"/>
    </location>
</feature>
<sequence precursor="true">MRYAHVLLTGILMLAASTSQAGLIVLSGDSNLDDSGSNLEDFYANMFGGQKVFASPAGLTSYVGETQNKMIAAAGAANFTEGSLASGIPSGQDWVVAGGDGLFSNSEISLIADFFNAGGNVYLIGEGFNAPAENLTINKILEKLGSNMRLTAPADPAKTTAWKANAAEIYPNPLTAGIDYFGGDYSSVVTGGTPLFDSATTGETFIAVENLAVSAATVPEPTSLAILSVMGIAACGARRRSKRANAK</sequence>
<evidence type="ECO:0000313" key="2">
    <source>
        <dbReference type="EMBL" id="QDS91867.1"/>
    </source>
</evidence>
<gene>
    <name evidence="2" type="ORF">FF011L_06030</name>
</gene>
<dbReference type="Proteomes" id="UP000320672">
    <property type="component" value="Chromosome"/>
</dbReference>
<keyword evidence="3" id="KW-1185">Reference proteome</keyword>
<feature type="chain" id="PRO_5022173973" description="PEP-CTERM protein-sorting domain-containing protein" evidence="1">
    <location>
        <begin position="22"/>
        <end position="247"/>
    </location>
</feature>
<dbReference type="RefSeq" id="WP_145350050.1">
    <property type="nucleotide sequence ID" value="NZ_CP036262.1"/>
</dbReference>
<proteinExistence type="predicted"/>
<dbReference type="InterPro" id="IPR013424">
    <property type="entry name" value="Ice-binding_C"/>
</dbReference>
<dbReference type="KEGG" id="rml:FF011L_06030"/>
<evidence type="ECO:0008006" key="4">
    <source>
        <dbReference type="Google" id="ProtNLM"/>
    </source>
</evidence>
<name>A0A517MAQ2_9BACT</name>
<organism evidence="2 3">
    <name type="scientific">Roseimaritima multifibrata</name>
    <dbReference type="NCBI Taxonomy" id="1930274"/>
    <lineage>
        <taxon>Bacteria</taxon>
        <taxon>Pseudomonadati</taxon>
        <taxon>Planctomycetota</taxon>
        <taxon>Planctomycetia</taxon>
        <taxon>Pirellulales</taxon>
        <taxon>Pirellulaceae</taxon>
        <taxon>Roseimaritima</taxon>
    </lineage>
</organism>
<dbReference type="NCBIfam" id="TIGR02595">
    <property type="entry name" value="PEP_CTERM"/>
    <property type="match status" value="1"/>
</dbReference>
<protein>
    <recommendedName>
        <fullName evidence="4">PEP-CTERM protein-sorting domain-containing protein</fullName>
    </recommendedName>
</protein>